<dbReference type="PROSITE" id="PS51032">
    <property type="entry name" value="AP2_ERF"/>
    <property type="match status" value="1"/>
</dbReference>
<keyword evidence="4" id="KW-0804">Transcription</keyword>
<dbReference type="CDD" id="cd00018">
    <property type="entry name" value="AP2"/>
    <property type="match status" value="1"/>
</dbReference>
<evidence type="ECO:0000256" key="5">
    <source>
        <dbReference type="ARBA" id="ARBA00023242"/>
    </source>
</evidence>
<dbReference type="PANTHER" id="PTHR31241:SF24">
    <property type="entry name" value="ETHYLENE-RESPONSIVE TRANSCRIPTION FACTOR ABI4"/>
    <property type="match status" value="1"/>
</dbReference>
<dbReference type="PRINTS" id="PR00367">
    <property type="entry name" value="ETHRSPELEMNT"/>
</dbReference>
<evidence type="ECO:0000256" key="4">
    <source>
        <dbReference type="ARBA" id="ARBA00023163"/>
    </source>
</evidence>
<evidence type="ECO:0000313" key="9">
    <source>
        <dbReference type="EMBL" id="KAK8961162.1"/>
    </source>
</evidence>
<dbReference type="Pfam" id="PF00847">
    <property type="entry name" value="AP2"/>
    <property type="match status" value="1"/>
</dbReference>
<dbReference type="EMBL" id="JBBWWR010000010">
    <property type="protein sequence ID" value="KAK8961162.1"/>
    <property type="molecule type" value="Genomic_DNA"/>
</dbReference>
<evidence type="ECO:0000256" key="1">
    <source>
        <dbReference type="ARBA" id="ARBA00004123"/>
    </source>
</evidence>
<comment type="similarity">
    <text evidence="6">Belongs to the AP2/ERF transcription factor family. ERF subfamily.</text>
</comment>
<proteinExistence type="inferred from homology"/>
<keyword evidence="5" id="KW-0539">Nucleus</keyword>
<accession>A0ABR2MBB4</accession>
<keyword evidence="10" id="KW-1185">Reference proteome</keyword>
<dbReference type="InterPro" id="IPR001471">
    <property type="entry name" value="AP2/ERF_dom"/>
</dbReference>
<evidence type="ECO:0000313" key="10">
    <source>
        <dbReference type="Proteomes" id="UP001412067"/>
    </source>
</evidence>
<dbReference type="InterPro" id="IPR036955">
    <property type="entry name" value="AP2/ERF_dom_sf"/>
</dbReference>
<feature type="region of interest" description="Disordered" evidence="7">
    <location>
        <begin position="96"/>
        <end position="122"/>
    </location>
</feature>
<dbReference type="Gene3D" id="3.30.730.10">
    <property type="entry name" value="AP2/ERF domain"/>
    <property type="match status" value="1"/>
</dbReference>
<dbReference type="SUPFAM" id="SSF54171">
    <property type="entry name" value="DNA-binding domain"/>
    <property type="match status" value="1"/>
</dbReference>
<feature type="domain" description="AP2/ERF" evidence="8">
    <location>
        <begin position="38"/>
        <end position="95"/>
    </location>
</feature>
<dbReference type="InterPro" id="IPR016177">
    <property type="entry name" value="DNA-bd_dom_sf"/>
</dbReference>
<comment type="subcellular location">
    <subcellularLocation>
        <location evidence="1">Nucleus</location>
    </subcellularLocation>
</comment>
<evidence type="ECO:0000259" key="8">
    <source>
        <dbReference type="PROSITE" id="PS51032"/>
    </source>
</evidence>
<keyword evidence="3" id="KW-0238">DNA-binding</keyword>
<evidence type="ECO:0000256" key="7">
    <source>
        <dbReference type="SAM" id="MobiDB-lite"/>
    </source>
</evidence>
<comment type="caution">
    <text evidence="9">The sequence shown here is derived from an EMBL/GenBank/DDBJ whole genome shotgun (WGS) entry which is preliminary data.</text>
</comment>
<evidence type="ECO:0000256" key="3">
    <source>
        <dbReference type="ARBA" id="ARBA00023125"/>
    </source>
</evidence>
<evidence type="ECO:0000256" key="2">
    <source>
        <dbReference type="ARBA" id="ARBA00023015"/>
    </source>
</evidence>
<feature type="region of interest" description="Disordered" evidence="7">
    <location>
        <begin position="1"/>
        <end position="40"/>
    </location>
</feature>
<keyword evidence="2" id="KW-0805">Transcription regulation</keyword>
<dbReference type="Proteomes" id="UP001412067">
    <property type="component" value="Unassembled WGS sequence"/>
</dbReference>
<sequence>MDSPIEQSPLGSPSSSGCTAAGARKARGKGGPDNSKFRYRGVRQRSWGKWVAEIREPRKRARKWLGTFSTAEEAARAYDRAALILYGPRAQLNLHPSSSAAGPSAAAESSHPSSSSTTALRPLLPRPSPFPLPVPLPYAYPAAGYHFPLPIHHLQPPPATVTVASAPPPLPPEITPLSNHSGQYSISCPPAAPSFAPPPAAVNFPSTPYTEGSLGYDDYPVANECLWDDAGPFLFDL</sequence>
<dbReference type="PANTHER" id="PTHR31241">
    <property type="entry name" value="DEHYDRATION-RESPONSIVE ELEMENT-BINDING PROTEIN 2C"/>
    <property type="match status" value="1"/>
</dbReference>
<evidence type="ECO:0000256" key="6">
    <source>
        <dbReference type="ARBA" id="ARBA00024343"/>
    </source>
</evidence>
<organism evidence="9 10">
    <name type="scientific">Platanthera guangdongensis</name>
    <dbReference type="NCBI Taxonomy" id="2320717"/>
    <lineage>
        <taxon>Eukaryota</taxon>
        <taxon>Viridiplantae</taxon>
        <taxon>Streptophyta</taxon>
        <taxon>Embryophyta</taxon>
        <taxon>Tracheophyta</taxon>
        <taxon>Spermatophyta</taxon>
        <taxon>Magnoliopsida</taxon>
        <taxon>Liliopsida</taxon>
        <taxon>Asparagales</taxon>
        <taxon>Orchidaceae</taxon>
        <taxon>Orchidoideae</taxon>
        <taxon>Orchideae</taxon>
        <taxon>Orchidinae</taxon>
        <taxon>Platanthera</taxon>
    </lineage>
</organism>
<reference evidence="9 10" key="1">
    <citation type="journal article" date="2022" name="Nat. Plants">
        <title>Genomes of leafy and leafless Platanthera orchids illuminate the evolution of mycoheterotrophy.</title>
        <authorList>
            <person name="Li M.H."/>
            <person name="Liu K.W."/>
            <person name="Li Z."/>
            <person name="Lu H.C."/>
            <person name="Ye Q.L."/>
            <person name="Zhang D."/>
            <person name="Wang J.Y."/>
            <person name="Li Y.F."/>
            <person name="Zhong Z.M."/>
            <person name="Liu X."/>
            <person name="Yu X."/>
            <person name="Liu D.K."/>
            <person name="Tu X.D."/>
            <person name="Liu B."/>
            <person name="Hao Y."/>
            <person name="Liao X.Y."/>
            <person name="Jiang Y.T."/>
            <person name="Sun W.H."/>
            <person name="Chen J."/>
            <person name="Chen Y.Q."/>
            <person name="Ai Y."/>
            <person name="Zhai J.W."/>
            <person name="Wu S.S."/>
            <person name="Zhou Z."/>
            <person name="Hsiao Y.Y."/>
            <person name="Wu W.L."/>
            <person name="Chen Y.Y."/>
            <person name="Lin Y.F."/>
            <person name="Hsu J.L."/>
            <person name="Li C.Y."/>
            <person name="Wang Z.W."/>
            <person name="Zhao X."/>
            <person name="Zhong W.Y."/>
            <person name="Ma X.K."/>
            <person name="Ma L."/>
            <person name="Huang J."/>
            <person name="Chen G.Z."/>
            <person name="Huang M.Z."/>
            <person name="Huang L."/>
            <person name="Peng D.H."/>
            <person name="Luo Y.B."/>
            <person name="Zou S.Q."/>
            <person name="Chen S.P."/>
            <person name="Lan S."/>
            <person name="Tsai W.C."/>
            <person name="Van de Peer Y."/>
            <person name="Liu Z.J."/>
        </authorList>
    </citation>
    <scope>NUCLEOTIDE SEQUENCE [LARGE SCALE GENOMIC DNA]</scope>
    <source>
        <strain evidence="9">Lor288</strain>
    </source>
</reference>
<protein>
    <submittedName>
        <fullName evidence="9">Ethylene-responsive transcription factor ABI4</fullName>
    </submittedName>
</protein>
<gene>
    <name evidence="9" type="primary">ABI4</name>
    <name evidence="9" type="ORF">KSP40_PGU016431</name>
</gene>
<name>A0ABR2MBB4_9ASPA</name>
<dbReference type="SMART" id="SM00380">
    <property type="entry name" value="AP2"/>
    <property type="match status" value="1"/>
</dbReference>
<feature type="compositionally biased region" description="Polar residues" evidence="7">
    <location>
        <begin position="1"/>
        <end position="18"/>
    </location>
</feature>